<dbReference type="InterPro" id="IPR009057">
    <property type="entry name" value="Homeodomain-like_sf"/>
</dbReference>
<keyword evidence="7" id="KW-1185">Reference proteome</keyword>
<sequence>MNEATPPRLTAQELRQRRDNSGALREAAREANKMRLCEAAETVLHDVGYDRLTMPLIAAQAGLKAPALYNHYGSKRDLLADLIRRRNAELFDSVDLGLREGEAFGSYIGRLLDVMIGHWRQRRPVLLAAVAMAVTDSGDEAEGVAPYRVEWEEHLDFWAATVMAAAEASYRAGGLRSPSAVPGLGRHAVDVVVEGCRRVFSVEPSESRVEDLRWELEIVCRRIFGDRA</sequence>
<evidence type="ECO:0000256" key="3">
    <source>
        <dbReference type="ARBA" id="ARBA00023163"/>
    </source>
</evidence>
<reference evidence="6 7" key="1">
    <citation type="submission" date="2018-03" db="EMBL/GenBank/DDBJ databases">
        <title>Genomic Encyclopedia of Archaeal and Bacterial Type Strains, Phase II (KMG-II): from individual species to whole genera.</title>
        <authorList>
            <person name="Goeker M."/>
        </authorList>
    </citation>
    <scope>NUCLEOTIDE SEQUENCE [LARGE SCALE GENOMIC DNA]</scope>
    <source>
        <strain evidence="6 7">DSM 45312</strain>
    </source>
</reference>
<dbReference type="RefSeq" id="WP_170134170.1">
    <property type="nucleotide sequence ID" value="NZ_PYGA01000004.1"/>
</dbReference>
<evidence type="ECO:0000313" key="6">
    <source>
        <dbReference type="EMBL" id="PSK98954.1"/>
    </source>
</evidence>
<comment type="caution">
    <text evidence="6">The sequence shown here is derived from an EMBL/GenBank/DDBJ whole genome shotgun (WGS) entry which is preliminary data.</text>
</comment>
<dbReference type="EMBL" id="PYGA01000004">
    <property type="protein sequence ID" value="PSK98954.1"/>
    <property type="molecule type" value="Genomic_DNA"/>
</dbReference>
<dbReference type="GO" id="GO:0000976">
    <property type="term" value="F:transcription cis-regulatory region binding"/>
    <property type="evidence" value="ECO:0007669"/>
    <property type="project" value="TreeGrafter"/>
</dbReference>
<dbReference type="Gene3D" id="1.10.357.10">
    <property type="entry name" value="Tetracycline Repressor, domain 2"/>
    <property type="match status" value="1"/>
</dbReference>
<dbReference type="InterPro" id="IPR001647">
    <property type="entry name" value="HTH_TetR"/>
</dbReference>
<dbReference type="AlphaFoldDB" id="A0A2P8DP04"/>
<gene>
    <name evidence="6" type="ORF">CLV63_104178</name>
</gene>
<keyword evidence="2 4" id="KW-0238">DNA-binding</keyword>
<dbReference type="PANTHER" id="PTHR30055:SF234">
    <property type="entry name" value="HTH-TYPE TRANSCRIPTIONAL REGULATOR BETI"/>
    <property type="match status" value="1"/>
</dbReference>
<feature type="domain" description="HTH tetR-type" evidence="5">
    <location>
        <begin position="30"/>
        <end position="90"/>
    </location>
</feature>
<evidence type="ECO:0000256" key="1">
    <source>
        <dbReference type="ARBA" id="ARBA00023015"/>
    </source>
</evidence>
<name>A0A2P8DP04_9ACTN</name>
<organism evidence="6 7">
    <name type="scientific">Murinocardiopsis flavida</name>
    <dbReference type="NCBI Taxonomy" id="645275"/>
    <lineage>
        <taxon>Bacteria</taxon>
        <taxon>Bacillati</taxon>
        <taxon>Actinomycetota</taxon>
        <taxon>Actinomycetes</taxon>
        <taxon>Streptosporangiales</taxon>
        <taxon>Nocardiopsidaceae</taxon>
        <taxon>Murinocardiopsis</taxon>
    </lineage>
</organism>
<protein>
    <submittedName>
        <fullName evidence="6">TetR family transcriptional regulator</fullName>
    </submittedName>
</protein>
<evidence type="ECO:0000256" key="2">
    <source>
        <dbReference type="ARBA" id="ARBA00023125"/>
    </source>
</evidence>
<keyword evidence="1" id="KW-0805">Transcription regulation</keyword>
<dbReference type="SUPFAM" id="SSF46689">
    <property type="entry name" value="Homeodomain-like"/>
    <property type="match status" value="1"/>
</dbReference>
<evidence type="ECO:0000256" key="4">
    <source>
        <dbReference type="PROSITE-ProRule" id="PRU00335"/>
    </source>
</evidence>
<dbReference type="PRINTS" id="PR00455">
    <property type="entry name" value="HTHTETR"/>
</dbReference>
<evidence type="ECO:0000259" key="5">
    <source>
        <dbReference type="PROSITE" id="PS50977"/>
    </source>
</evidence>
<feature type="DNA-binding region" description="H-T-H motif" evidence="4">
    <location>
        <begin position="53"/>
        <end position="72"/>
    </location>
</feature>
<keyword evidence="3" id="KW-0804">Transcription</keyword>
<dbReference type="InterPro" id="IPR050109">
    <property type="entry name" value="HTH-type_TetR-like_transc_reg"/>
</dbReference>
<dbReference type="PROSITE" id="PS50977">
    <property type="entry name" value="HTH_TETR_2"/>
    <property type="match status" value="1"/>
</dbReference>
<dbReference type="Proteomes" id="UP000240542">
    <property type="component" value="Unassembled WGS sequence"/>
</dbReference>
<evidence type="ECO:0000313" key="7">
    <source>
        <dbReference type="Proteomes" id="UP000240542"/>
    </source>
</evidence>
<accession>A0A2P8DP04</accession>
<dbReference type="GO" id="GO:0003700">
    <property type="term" value="F:DNA-binding transcription factor activity"/>
    <property type="evidence" value="ECO:0007669"/>
    <property type="project" value="TreeGrafter"/>
</dbReference>
<proteinExistence type="predicted"/>
<dbReference type="Pfam" id="PF00440">
    <property type="entry name" value="TetR_N"/>
    <property type="match status" value="1"/>
</dbReference>
<dbReference type="PANTHER" id="PTHR30055">
    <property type="entry name" value="HTH-TYPE TRANSCRIPTIONAL REGULATOR RUTR"/>
    <property type="match status" value="1"/>
</dbReference>